<reference evidence="1" key="1">
    <citation type="submission" date="2023-04" db="EMBL/GenBank/DDBJ databases">
        <title>Candida boidinii NBRC 1967.</title>
        <authorList>
            <person name="Ichikawa N."/>
            <person name="Sato H."/>
            <person name="Tonouchi N."/>
        </authorList>
    </citation>
    <scope>NUCLEOTIDE SEQUENCE</scope>
    <source>
        <strain evidence="1">NBRC 1967</strain>
    </source>
</reference>
<dbReference type="Proteomes" id="UP001165101">
    <property type="component" value="Unassembled WGS sequence"/>
</dbReference>
<accession>A0ACB5THT6</accession>
<keyword evidence="2" id="KW-1185">Reference proteome</keyword>
<sequence length="328" mass="35321">MPSNKRPESPNAETKEAKKVKLESDSTSLLSLPQSAAATPQSSTIVTPSPAPTTTTEKKSKSTSSKGKQQNASSSANAPGNKAPGSTAKEDDQLTDAVAAAGVNIEAEEKALVSGLSASKRQIEPNNFLKTHQLAWFVKKSMDDMGLDMEIDNDVLSAMSSACETYMASIITDSLVLSRHRRKPVVTKTKPATSAATRSDVSRALRDIATKQKEKEEKRLKRRILLGLDTEEKEKTDATTDEHRATNATAAMMMSGSKKKKYSWMLSGSAPGGGGRANSIQARGDTGIRYREARQEPGIVPRDLLAAIENRRVGVTNTLVKGYSKLRD</sequence>
<evidence type="ECO:0000313" key="1">
    <source>
        <dbReference type="EMBL" id="GME88981.1"/>
    </source>
</evidence>
<dbReference type="EMBL" id="BSXV01000412">
    <property type="protein sequence ID" value="GME88981.1"/>
    <property type="molecule type" value="Genomic_DNA"/>
</dbReference>
<proteinExistence type="predicted"/>
<organism evidence="1 2">
    <name type="scientific">Candida boidinii</name>
    <name type="common">Yeast</name>
    <dbReference type="NCBI Taxonomy" id="5477"/>
    <lineage>
        <taxon>Eukaryota</taxon>
        <taxon>Fungi</taxon>
        <taxon>Dikarya</taxon>
        <taxon>Ascomycota</taxon>
        <taxon>Saccharomycotina</taxon>
        <taxon>Pichiomycetes</taxon>
        <taxon>Pichiales</taxon>
        <taxon>Pichiaceae</taxon>
        <taxon>Ogataea</taxon>
        <taxon>Ogataea/Candida clade</taxon>
    </lineage>
</organism>
<name>A0ACB5THT6_CANBO</name>
<gene>
    <name evidence="1" type="ORF">Cboi01_000120000</name>
</gene>
<evidence type="ECO:0000313" key="2">
    <source>
        <dbReference type="Proteomes" id="UP001165101"/>
    </source>
</evidence>
<protein>
    <submittedName>
        <fullName evidence="1">Unnamed protein product</fullName>
    </submittedName>
</protein>
<comment type="caution">
    <text evidence="1">The sequence shown here is derived from an EMBL/GenBank/DDBJ whole genome shotgun (WGS) entry which is preliminary data.</text>
</comment>